<organism evidence="1">
    <name type="scientific">Ignisphaera aggregans</name>
    <dbReference type="NCBI Taxonomy" id="334771"/>
    <lineage>
        <taxon>Archaea</taxon>
        <taxon>Thermoproteota</taxon>
        <taxon>Thermoprotei</taxon>
        <taxon>Desulfurococcales</taxon>
        <taxon>Desulfurococcaceae</taxon>
        <taxon>Ignisphaera</taxon>
    </lineage>
</organism>
<accession>A0A7C4D0W8</accession>
<sequence length="181" mass="21023">MIDVKVAEPRIMITCDIGNEEGVCNDVLDILFSYGIEARCLWFSDKGFVIVYMEKQLNVYTVVRYIVSRNIRGYWIIPIDFTCSTGYEYIARSVVDAILLKGYRLPIKAIGRCRKRGNIIDSCSSLLRYIGNIIENLGIAVIDFRNYEYIIRIEVVYENTFISIYSRSDENLFRVKRPNVI</sequence>
<proteinExistence type="predicted"/>
<dbReference type="EMBL" id="DTCA01000069">
    <property type="protein sequence ID" value="HGM07188.1"/>
    <property type="molecule type" value="Genomic_DNA"/>
</dbReference>
<name>A0A7C4D0W8_9CREN</name>
<dbReference type="AlphaFoldDB" id="A0A7C4D0W8"/>
<protein>
    <submittedName>
        <fullName evidence="1">Uncharacterized protein</fullName>
    </submittedName>
</protein>
<comment type="caution">
    <text evidence="1">The sequence shown here is derived from an EMBL/GenBank/DDBJ whole genome shotgun (WGS) entry which is preliminary data.</text>
</comment>
<reference evidence="1" key="1">
    <citation type="journal article" date="2020" name="mSystems">
        <title>Genome- and Community-Level Interaction Insights into Carbon Utilization and Element Cycling Functions of Hydrothermarchaeota in Hydrothermal Sediment.</title>
        <authorList>
            <person name="Zhou Z."/>
            <person name="Liu Y."/>
            <person name="Xu W."/>
            <person name="Pan J."/>
            <person name="Luo Z.H."/>
            <person name="Li M."/>
        </authorList>
    </citation>
    <scope>NUCLEOTIDE SEQUENCE [LARGE SCALE GENOMIC DNA]</scope>
    <source>
        <strain evidence="1">SpSt-658</strain>
    </source>
</reference>
<gene>
    <name evidence="1" type="ORF">ENU31_02085</name>
</gene>
<evidence type="ECO:0000313" key="1">
    <source>
        <dbReference type="EMBL" id="HGM07188.1"/>
    </source>
</evidence>